<evidence type="ECO:0000313" key="6">
    <source>
        <dbReference type="EMBL" id="CAK9060134.1"/>
    </source>
</evidence>
<feature type="transmembrane region" description="Helical" evidence="5">
    <location>
        <begin position="110"/>
        <end position="131"/>
    </location>
</feature>
<evidence type="ECO:0000313" key="7">
    <source>
        <dbReference type="Proteomes" id="UP001642484"/>
    </source>
</evidence>
<dbReference type="InterPro" id="IPR036259">
    <property type="entry name" value="MFS_trans_sf"/>
</dbReference>
<keyword evidence="2 5" id="KW-0812">Transmembrane</keyword>
<evidence type="ECO:0000256" key="1">
    <source>
        <dbReference type="ARBA" id="ARBA00004141"/>
    </source>
</evidence>
<dbReference type="Gene3D" id="1.20.1250.20">
    <property type="entry name" value="MFS general substrate transporter like domains"/>
    <property type="match status" value="1"/>
</dbReference>
<dbReference type="SUPFAM" id="SSF103473">
    <property type="entry name" value="MFS general substrate transporter"/>
    <property type="match status" value="1"/>
</dbReference>
<keyword evidence="7" id="KW-1185">Reference proteome</keyword>
<feature type="transmembrane region" description="Helical" evidence="5">
    <location>
        <begin position="205"/>
        <end position="228"/>
    </location>
</feature>
<comment type="subcellular location">
    <subcellularLocation>
        <location evidence="1">Membrane</location>
        <topology evidence="1">Multi-pass membrane protein</topology>
    </subcellularLocation>
</comment>
<evidence type="ECO:0000256" key="2">
    <source>
        <dbReference type="ARBA" id="ARBA00022692"/>
    </source>
</evidence>
<dbReference type="EMBL" id="CAXAMN010021485">
    <property type="protein sequence ID" value="CAK9060134.1"/>
    <property type="molecule type" value="Genomic_DNA"/>
</dbReference>
<keyword evidence="4 5" id="KW-0472">Membrane</keyword>
<feature type="transmembrane region" description="Helical" evidence="5">
    <location>
        <begin position="234"/>
        <end position="251"/>
    </location>
</feature>
<organism evidence="6 7">
    <name type="scientific">Durusdinium trenchii</name>
    <dbReference type="NCBI Taxonomy" id="1381693"/>
    <lineage>
        <taxon>Eukaryota</taxon>
        <taxon>Sar</taxon>
        <taxon>Alveolata</taxon>
        <taxon>Dinophyceae</taxon>
        <taxon>Suessiales</taxon>
        <taxon>Symbiodiniaceae</taxon>
        <taxon>Durusdinium</taxon>
    </lineage>
</organism>
<gene>
    <name evidence="6" type="ORF">CCMP2556_LOCUS29582</name>
</gene>
<proteinExistence type="predicted"/>
<accession>A0ABP0N953</accession>
<protein>
    <submittedName>
        <fullName evidence="6">Uncharacterized protein</fullName>
    </submittedName>
</protein>
<evidence type="ECO:0000256" key="4">
    <source>
        <dbReference type="ARBA" id="ARBA00023136"/>
    </source>
</evidence>
<feature type="transmembrane region" description="Helical" evidence="5">
    <location>
        <begin position="143"/>
        <end position="160"/>
    </location>
</feature>
<dbReference type="InterPro" id="IPR005828">
    <property type="entry name" value="MFS_sugar_transport-like"/>
</dbReference>
<keyword evidence="3 5" id="KW-1133">Transmembrane helix</keyword>
<dbReference type="Pfam" id="PF00083">
    <property type="entry name" value="Sugar_tr"/>
    <property type="match status" value="1"/>
</dbReference>
<dbReference type="PANTHER" id="PTHR24064">
    <property type="entry name" value="SOLUTE CARRIER FAMILY 22 MEMBER"/>
    <property type="match status" value="1"/>
</dbReference>
<comment type="caution">
    <text evidence="6">The sequence shown here is derived from an EMBL/GenBank/DDBJ whole genome shotgun (WGS) entry which is preliminary data.</text>
</comment>
<feature type="transmembrane region" description="Helical" evidence="5">
    <location>
        <begin position="166"/>
        <end position="193"/>
    </location>
</feature>
<sequence>MATRFAEALAVVRSMALQNGQLQAVAHLEVSAATTTLGGPEMPTTRTRLVPAQERETESSDGWVDVLFRSEFSTIIVGGSYICFLANFLFFGITYAMPQVFRVVQSPFHPATQVLVVTSADLPACLLASLLIRSQAYGHRDSLSALAMVLAMLLPTLMILEHGDESLVTVATYACFLAKCAVTAFFTIAYVYITEIFPSACRCTAASACMAGGRIGSILAPLAFELLAQKESHMLFWLLSSILCVFAVAVIKRCLTFELKGEPLEDVVLKRGDLRVKRPSLLTPSSEKRLHRRYTSSAQEIPWKQEAAAMSV</sequence>
<dbReference type="Proteomes" id="UP001642484">
    <property type="component" value="Unassembled WGS sequence"/>
</dbReference>
<feature type="transmembrane region" description="Helical" evidence="5">
    <location>
        <begin position="75"/>
        <end position="98"/>
    </location>
</feature>
<evidence type="ECO:0000256" key="5">
    <source>
        <dbReference type="SAM" id="Phobius"/>
    </source>
</evidence>
<evidence type="ECO:0000256" key="3">
    <source>
        <dbReference type="ARBA" id="ARBA00022989"/>
    </source>
</evidence>
<reference evidence="6 7" key="1">
    <citation type="submission" date="2024-02" db="EMBL/GenBank/DDBJ databases">
        <authorList>
            <person name="Chen Y."/>
            <person name="Shah S."/>
            <person name="Dougan E. K."/>
            <person name="Thang M."/>
            <person name="Chan C."/>
        </authorList>
    </citation>
    <scope>NUCLEOTIDE SEQUENCE [LARGE SCALE GENOMIC DNA]</scope>
</reference>
<name>A0ABP0N953_9DINO</name>